<dbReference type="Pfam" id="PF00196">
    <property type="entry name" value="GerE"/>
    <property type="match status" value="1"/>
</dbReference>
<evidence type="ECO:0000259" key="11">
    <source>
        <dbReference type="PROSITE" id="PS50883"/>
    </source>
</evidence>
<evidence type="ECO:0000313" key="13">
    <source>
        <dbReference type="EMBL" id="GGH70670.1"/>
    </source>
</evidence>
<feature type="domain" description="Response regulatory" evidence="9">
    <location>
        <begin position="6"/>
        <end position="123"/>
    </location>
</feature>
<dbReference type="FunFam" id="3.30.70.270:FF:000001">
    <property type="entry name" value="Diguanylate cyclase domain protein"/>
    <property type="match status" value="1"/>
</dbReference>
<evidence type="ECO:0000313" key="14">
    <source>
        <dbReference type="Proteomes" id="UP000602050"/>
    </source>
</evidence>
<evidence type="ECO:0000256" key="6">
    <source>
        <dbReference type="PROSITE-ProRule" id="PRU00169"/>
    </source>
</evidence>
<dbReference type="PROSITE" id="PS50110">
    <property type="entry name" value="RESPONSE_REGULATORY"/>
    <property type="match status" value="1"/>
</dbReference>
<dbReference type="Pfam" id="PF13426">
    <property type="entry name" value="PAS_9"/>
    <property type="match status" value="1"/>
</dbReference>
<dbReference type="InterPro" id="IPR036388">
    <property type="entry name" value="WH-like_DNA-bd_sf"/>
</dbReference>
<dbReference type="InterPro" id="IPR035965">
    <property type="entry name" value="PAS-like_dom_sf"/>
</dbReference>
<keyword evidence="14" id="KW-1185">Reference proteome</keyword>
<dbReference type="Gene3D" id="3.20.20.450">
    <property type="entry name" value="EAL domain"/>
    <property type="match status" value="1"/>
</dbReference>
<dbReference type="GO" id="GO:0000160">
    <property type="term" value="P:phosphorelay signal transduction system"/>
    <property type="evidence" value="ECO:0007669"/>
    <property type="project" value="UniProtKB-KW"/>
</dbReference>
<sequence length="820" mass="94077">MEDKINILLVDDRPENLLSIEAIIEKDEYRLVKASSGEEALKYLLKYQFALILMDVHMPGMDGFTTAKIIKAREKTKHIPILFITANNMESEHIFMGYAVGAVDYILKPIDPLILKAKVERFVDIYKMKQNLVRKKEALEEKTQELEKANRDLLETTSKLRVLESLTDVVFETSKDAMFILDPDGNIVKCNPSSLSMLQYDKAELLGKPITTLFTQHEAKQFIKDNLTFILQYGHVKNYENQKEVPVTGKNGRTLIGNVHIGFKNIDDRPVIACTIQDLTSQKKNEELITHMAYHDYLTELPNRRMFRKQLSTMLQQAKQSNGALSLLFLDMDGFKYINESLGHLIGDQVLKAAAKALQQIVRKNDFIARLGGDEFVILLPNTDRETSLEIAERILDRFQQPFTIDYYDLYITTSIGLSVFPYDGEDDDELMKNAFAALYTAKQQGKNHYRVYHNGMNLKFYQKFLLKNDLHKAIARNEFAFRYHPSVNTKSGKAETIEVKLTWNHPKWGEISPEELQSLTDESGLVTMIGDWVIQTVCNQIKIWREKGDIPVSIALNLSPKQLLEKNFIEKLKKVLQETKVKPAQLQFEFLENELKEYWELVKIPMQELKELGIKLCIDDFGIGYSGLQFLHLLSVDKIKIHPSFSRMAGTEKDAYTHLLAAYMAIAEQSDLSIVATGVETTEQFQFFGNNGCTEVQGPIVSSPLSRKEVEALLFQGEMQFFKEWESLSSSSENPPKEEKQESLIRSSLHELKETFSLSTRELEVLELILNGLSNKEISQQLYISEHTVKNHIYHIFQKMDVTDRSQAMAIVFNMLKQG</sequence>
<dbReference type="InterPro" id="IPR001789">
    <property type="entry name" value="Sig_transdc_resp-reg_receiver"/>
</dbReference>
<dbReference type="RefSeq" id="WP_188390884.1">
    <property type="nucleotide sequence ID" value="NZ_BMEV01000007.1"/>
</dbReference>
<evidence type="ECO:0000259" key="9">
    <source>
        <dbReference type="PROSITE" id="PS50110"/>
    </source>
</evidence>
<comment type="caution">
    <text evidence="13">The sequence shown here is derived from an EMBL/GenBank/DDBJ whole genome shotgun (WGS) entry which is preliminary data.</text>
</comment>
<dbReference type="InterPro" id="IPR011006">
    <property type="entry name" value="CheY-like_superfamily"/>
</dbReference>
<dbReference type="EMBL" id="BMEV01000007">
    <property type="protein sequence ID" value="GGH70670.1"/>
    <property type="molecule type" value="Genomic_DNA"/>
</dbReference>
<dbReference type="CDD" id="cd06170">
    <property type="entry name" value="LuxR_C_like"/>
    <property type="match status" value="1"/>
</dbReference>
<dbReference type="InterPro" id="IPR052155">
    <property type="entry name" value="Biofilm_reg_signaling"/>
</dbReference>
<dbReference type="SUPFAM" id="SSF55073">
    <property type="entry name" value="Nucleotide cyclase"/>
    <property type="match status" value="1"/>
</dbReference>
<dbReference type="AlphaFoldDB" id="A0A8J2ZPP8"/>
<dbReference type="Gene3D" id="3.30.450.20">
    <property type="entry name" value="PAS domain"/>
    <property type="match status" value="1"/>
</dbReference>
<evidence type="ECO:0000256" key="2">
    <source>
        <dbReference type="ARBA" id="ARBA00023012"/>
    </source>
</evidence>
<dbReference type="CDD" id="cd00130">
    <property type="entry name" value="PAS"/>
    <property type="match status" value="1"/>
</dbReference>
<dbReference type="PANTHER" id="PTHR44757:SF2">
    <property type="entry name" value="BIOFILM ARCHITECTURE MAINTENANCE PROTEIN MBAA"/>
    <property type="match status" value="1"/>
</dbReference>
<dbReference type="InterPro" id="IPR029787">
    <property type="entry name" value="Nucleotide_cyclase"/>
</dbReference>
<dbReference type="SMART" id="SM00267">
    <property type="entry name" value="GGDEF"/>
    <property type="match status" value="1"/>
</dbReference>
<keyword evidence="5" id="KW-0804">Transcription</keyword>
<feature type="domain" description="PAS" evidence="10">
    <location>
        <begin position="163"/>
        <end position="234"/>
    </location>
</feature>
<dbReference type="SMART" id="SM00421">
    <property type="entry name" value="HTH_LUXR"/>
    <property type="match status" value="1"/>
</dbReference>
<dbReference type="SUPFAM" id="SSF141868">
    <property type="entry name" value="EAL domain-like"/>
    <property type="match status" value="1"/>
</dbReference>
<proteinExistence type="predicted"/>
<dbReference type="InterPro" id="IPR000014">
    <property type="entry name" value="PAS"/>
</dbReference>
<dbReference type="InterPro" id="IPR035919">
    <property type="entry name" value="EAL_sf"/>
</dbReference>
<dbReference type="NCBIfam" id="TIGR00229">
    <property type="entry name" value="sensory_box"/>
    <property type="match status" value="1"/>
</dbReference>
<dbReference type="SUPFAM" id="SSF55785">
    <property type="entry name" value="PYP-like sensor domain (PAS domain)"/>
    <property type="match status" value="1"/>
</dbReference>
<accession>A0A8J2ZPP8</accession>
<feature type="domain" description="HTH luxR-type" evidence="8">
    <location>
        <begin position="752"/>
        <end position="817"/>
    </location>
</feature>
<dbReference type="PROSITE" id="PS50883">
    <property type="entry name" value="EAL"/>
    <property type="match status" value="1"/>
</dbReference>
<dbReference type="GO" id="GO:0005737">
    <property type="term" value="C:cytoplasm"/>
    <property type="evidence" value="ECO:0007669"/>
    <property type="project" value="UniProtKB-SubCell"/>
</dbReference>
<evidence type="ECO:0000256" key="5">
    <source>
        <dbReference type="ARBA" id="ARBA00023163"/>
    </source>
</evidence>
<reference evidence="13" key="1">
    <citation type="journal article" date="2014" name="Int. J. Syst. Evol. Microbiol.">
        <title>Complete genome sequence of Corynebacterium casei LMG S-19264T (=DSM 44701T), isolated from a smear-ripened cheese.</title>
        <authorList>
            <consortium name="US DOE Joint Genome Institute (JGI-PGF)"/>
            <person name="Walter F."/>
            <person name="Albersmeier A."/>
            <person name="Kalinowski J."/>
            <person name="Ruckert C."/>
        </authorList>
    </citation>
    <scope>NUCLEOTIDE SEQUENCE</scope>
    <source>
        <strain evidence="13">CGMCC 1.12360</strain>
    </source>
</reference>
<gene>
    <name evidence="13" type="ORF">GCM10010978_05850</name>
</gene>
<dbReference type="PANTHER" id="PTHR44757">
    <property type="entry name" value="DIGUANYLATE CYCLASE DGCP"/>
    <property type="match status" value="1"/>
</dbReference>
<dbReference type="GO" id="GO:0006355">
    <property type="term" value="P:regulation of DNA-templated transcription"/>
    <property type="evidence" value="ECO:0007669"/>
    <property type="project" value="InterPro"/>
</dbReference>
<dbReference type="InterPro" id="IPR000160">
    <property type="entry name" value="GGDEF_dom"/>
</dbReference>
<evidence type="ECO:0000256" key="1">
    <source>
        <dbReference type="ARBA" id="ARBA00004496"/>
    </source>
</evidence>
<dbReference type="InterPro" id="IPR043128">
    <property type="entry name" value="Rev_trsase/Diguanyl_cyclase"/>
</dbReference>
<dbReference type="PROSITE" id="PS50043">
    <property type="entry name" value="HTH_LUXR_2"/>
    <property type="match status" value="1"/>
</dbReference>
<keyword evidence="3" id="KW-0805">Transcription regulation</keyword>
<dbReference type="PROSITE" id="PS50112">
    <property type="entry name" value="PAS"/>
    <property type="match status" value="1"/>
</dbReference>
<dbReference type="InterPro" id="IPR001633">
    <property type="entry name" value="EAL_dom"/>
</dbReference>
<evidence type="ECO:0000259" key="8">
    <source>
        <dbReference type="PROSITE" id="PS50043"/>
    </source>
</evidence>
<dbReference type="PROSITE" id="PS00622">
    <property type="entry name" value="HTH_LUXR_1"/>
    <property type="match status" value="1"/>
</dbReference>
<keyword evidence="2" id="KW-0902">Two-component regulatory system</keyword>
<dbReference type="SUPFAM" id="SSF46894">
    <property type="entry name" value="C-terminal effector domain of the bipartite response regulators"/>
    <property type="match status" value="1"/>
</dbReference>
<dbReference type="GO" id="GO:0003677">
    <property type="term" value="F:DNA binding"/>
    <property type="evidence" value="ECO:0007669"/>
    <property type="project" value="UniProtKB-KW"/>
</dbReference>
<feature type="domain" description="EAL" evidence="11">
    <location>
        <begin position="464"/>
        <end position="719"/>
    </location>
</feature>
<dbReference type="SMART" id="SM00091">
    <property type="entry name" value="PAS"/>
    <property type="match status" value="1"/>
</dbReference>
<dbReference type="PROSITE" id="PS50887">
    <property type="entry name" value="GGDEF"/>
    <property type="match status" value="1"/>
</dbReference>
<comment type="subcellular location">
    <subcellularLocation>
        <location evidence="1">Cytoplasm</location>
    </subcellularLocation>
</comment>
<evidence type="ECO:0000256" key="7">
    <source>
        <dbReference type="SAM" id="Coils"/>
    </source>
</evidence>
<evidence type="ECO:0000256" key="4">
    <source>
        <dbReference type="ARBA" id="ARBA00023125"/>
    </source>
</evidence>
<keyword evidence="6" id="KW-0597">Phosphoprotein</keyword>
<dbReference type="PRINTS" id="PR00038">
    <property type="entry name" value="HTHLUXR"/>
</dbReference>
<dbReference type="NCBIfam" id="TIGR00254">
    <property type="entry name" value="GGDEF"/>
    <property type="match status" value="1"/>
</dbReference>
<name>A0A8J2ZPP8_9BACI</name>
<reference evidence="13" key="2">
    <citation type="submission" date="2020-09" db="EMBL/GenBank/DDBJ databases">
        <authorList>
            <person name="Sun Q."/>
            <person name="Zhou Y."/>
        </authorList>
    </citation>
    <scope>NUCLEOTIDE SEQUENCE</scope>
    <source>
        <strain evidence="13">CGMCC 1.12360</strain>
    </source>
</reference>
<feature type="domain" description="GGDEF" evidence="12">
    <location>
        <begin position="323"/>
        <end position="455"/>
    </location>
</feature>
<dbReference type="CDD" id="cd01949">
    <property type="entry name" value="GGDEF"/>
    <property type="match status" value="1"/>
</dbReference>
<organism evidence="13 14">
    <name type="scientific">Compostibacillus humi</name>
    <dbReference type="NCBI Taxonomy" id="1245525"/>
    <lineage>
        <taxon>Bacteria</taxon>
        <taxon>Bacillati</taxon>
        <taxon>Bacillota</taxon>
        <taxon>Bacilli</taxon>
        <taxon>Bacillales</taxon>
        <taxon>Bacillaceae</taxon>
        <taxon>Compostibacillus</taxon>
    </lineage>
</organism>
<dbReference type="Pfam" id="PF00563">
    <property type="entry name" value="EAL"/>
    <property type="match status" value="1"/>
</dbReference>
<dbReference type="InterPro" id="IPR000792">
    <property type="entry name" value="Tscrpt_reg_LuxR_C"/>
</dbReference>
<dbReference type="CDD" id="cd01948">
    <property type="entry name" value="EAL"/>
    <property type="match status" value="1"/>
</dbReference>
<keyword evidence="4" id="KW-0238">DNA-binding</keyword>
<evidence type="ECO:0000259" key="10">
    <source>
        <dbReference type="PROSITE" id="PS50112"/>
    </source>
</evidence>
<dbReference type="SMART" id="SM00448">
    <property type="entry name" value="REC"/>
    <property type="match status" value="1"/>
</dbReference>
<evidence type="ECO:0000259" key="12">
    <source>
        <dbReference type="PROSITE" id="PS50887"/>
    </source>
</evidence>
<dbReference type="Pfam" id="PF00072">
    <property type="entry name" value="Response_reg"/>
    <property type="match status" value="1"/>
</dbReference>
<dbReference type="SMART" id="SM00052">
    <property type="entry name" value="EAL"/>
    <property type="match status" value="1"/>
</dbReference>
<dbReference type="InterPro" id="IPR016032">
    <property type="entry name" value="Sig_transdc_resp-reg_C-effctor"/>
</dbReference>
<dbReference type="Proteomes" id="UP000602050">
    <property type="component" value="Unassembled WGS sequence"/>
</dbReference>
<feature type="modified residue" description="4-aspartylphosphate" evidence="6">
    <location>
        <position position="55"/>
    </location>
</feature>
<evidence type="ECO:0000256" key="3">
    <source>
        <dbReference type="ARBA" id="ARBA00023015"/>
    </source>
</evidence>
<dbReference type="Gene3D" id="3.40.50.2300">
    <property type="match status" value="1"/>
</dbReference>
<dbReference type="Gene3D" id="1.10.10.10">
    <property type="entry name" value="Winged helix-like DNA-binding domain superfamily/Winged helix DNA-binding domain"/>
    <property type="match status" value="1"/>
</dbReference>
<feature type="coiled-coil region" evidence="7">
    <location>
        <begin position="125"/>
        <end position="166"/>
    </location>
</feature>
<keyword evidence="7" id="KW-0175">Coiled coil</keyword>
<dbReference type="SUPFAM" id="SSF52172">
    <property type="entry name" value="CheY-like"/>
    <property type="match status" value="1"/>
</dbReference>
<dbReference type="Gene3D" id="3.30.70.270">
    <property type="match status" value="1"/>
</dbReference>
<protein>
    <submittedName>
        <fullName evidence="13">Two-component system response regulator</fullName>
    </submittedName>
</protein>
<dbReference type="Pfam" id="PF00990">
    <property type="entry name" value="GGDEF"/>
    <property type="match status" value="1"/>
</dbReference>